<evidence type="ECO:0000313" key="1">
    <source>
        <dbReference type="EMBL" id="CAG8827219.1"/>
    </source>
</evidence>
<feature type="non-terminal residue" evidence="1">
    <location>
        <position position="1"/>
    </location>
</feature>
<dbReference type="EMBL" id="CAJVPY010069315">
    <property type="protein sequence ID" value="CAG8827219.1"/>
    <property type="molecule type" value="Genomic_DNA"/>
</dbReference>
<evidence type="ECO:0000313" key="2">
    <source>
        <dbReference type="Proteomes" id="UP000789405"/>
    </source>
</evidence>
<proteinExistence type="predicted"/>
<comment type="caution">
    <text evidence="1">The sequence shown here is derived from an EMBL/GenBank/DDBJ whole genome shotgun (WGS) entry which is preliminary data.</text>
</comment>
<dbReference type="Proteomes" id="UP000789405">
    <property type="component" value="Unassembled WGS sequence"/>
</dbReference>
<feature type="non-terminal residue" evidence="1">
    <location>
        <position position="86"/>
    </location>
</feature>
<keyword evidence="2" id="KW-1185">Reference proteome</keyword>
<gene>
    <name evidence="1" type="ORF">DERYTH_LOCUS28246</name>
</gene>
<dbReference type="AlphaFoldDB" id="A0A9N9KFR7"/>
<reference evidence="1" key="1">
    <citation type="submission" date="2021-06" db="EMBL/GenBank/DDBJ databases">
        <authorList>
            <person name="Kallberg Y."/>
            <person name="Tangrot J."/>
            <person name="Rosling A."/>
        </authorList>
    </citation>
    <scope>NUCLEOTIDE SEQUENCE</scope>
    <source>
        <strain evidence="1">MA453B</strain>
    </source>
</reference>
<organism evidence="1 2">
    <name type="scientific">Dentiscutata erythropus</name>
    <dbReference type="NCBI Taxonomy" id="1348616"/>
    <lineage>
        <taxon>Eukaryota</taxon>
        <taxon>Fungi</taxon>
        <taxon>Fungi incertae sedis</taxon>
        <taxon>Mucoromycota</taxon>
        <taxon>Glomeromycotina</taxon>
        <taxon>Glomeromycetes</taxon>
        <taxon>Diversisporales</taxon>
        <taxon>Gigasporaceae</taxon>
        <taxon>Dentiscutata</taxon>
    </lineage>
</organism>
<protein>
    <submittedName>
        <fullName evidence="1">2566_t:CDS:1</fullName>
    </submittedName>
</protein>
<sequence length="86" mass="10130">FEDNDHVIIDTSRTRNGFHFLVLYTHNEDLNDNDPCHQDNDHVMTILVTNGNFLFRCIITRFFTVSFTPLPPLEVIEMGLFFIKTR</sequence>
<name>A0A9N9KFR7_9GLOM</name>
<accession>A0A9N9KFR7</accession>